<keyword evidence="2" id="KW-0732">Signal</keyword>
<dbReference type="FunFam" id="3.40.50.1820:FF:000057">
    <property type="entry name" value="Lipase"/>
    <property type="match status" value="1"/>
</dbReference>
<dbReference type="SUPFAM" id="SSF53474">
    <property type="entry name" value="alpha/beta-Hydrolases"/>
    <property type="match status" value="1"/>
</dbReference>
<feature type="active site" description="Nucleophile" evidence="7">
    <location>
        <position position="223"/>
    </location>
</feature>
<evidence type="ECO:0000259" key="10">
    <source>
        <dbReference type="Pfam" id="PF04083"/>
    </source>
</evidence>
<reference evidence="12" key="1">
    <citation type="submission" date="2025-08" db="UniProtKB">
        <authorList>
            <consortium name="RefSeq"/>
        </authorList>
    </citation>
    <scope>IDENTIFICATION</scope>
    <source>
        <tissue evidence="12">Whole organism</tissue>
    </source>
</reference>
<keyword evidence="5" id="KW-0443">Lipid metabolism</keyword>
<dbReference type="RefSeq" id="XP_018010976.1">
    <property type="nucleotide sequence ID" value="XM_018155487.2"/>
</dbReference>
<dbReference type="OrthoDB" id="9974421at2759"/>
<dbReference type="Proteomes" id="UP000694843">
    <property type="component" value="Unplaced"/>
</dbReference>
<dbReference type="OMA" id="CSYPLID"/>
<dbReference type="InterPro" id="IPR029058">
    <property type="entry name" value="AB_hydrolase_fold"/>
</dbReference>
<dbReference type="Gene3D" id="3.40.50.1820">
    <property type="entry name" value="alpha/beta hydrolase"/>
    <property type="match status" value="1"/>
</dbReference>
<dbReference type="KEGG" id="hazt:108668301"/>
<comment type="similarity">
    <text evidence="1">Belongs to the AB hydrolase superfamily. Lipase family.</text>
</comment>
<keyword evidence="4" id="KW-0442">Lipid degradation</keyword>
<dbReference type="GO" id="GO:0016042">
    <property type="term" value="P:lipid catabolic process"/>
    <property type="evidence" value="ECO:0007669"/>
    <property type="project" value="UniProtKB-KW"/>
</dbReference>
<evidence type="ECO:0000256" key="5">
    <source>
        <dbReference type="ARBA" id="ARBA00023098"/>
    </source>
</evidence>
<feature type="domain" description="AB hydrolase-1" evidence="9">
    <location>
        <begin position="149"/>
        <end position="433"/>
    </location>
</feature>
<dbReference type="GO" id="GO:0016788">
    <property type="term" value="F:hydrolase activity, acting on ester bonds"/>
    <property type="evidence" value="ECO:0007669"/>
    <property type="project" value="InterPro"/>
</dbReference>
<evidence type="ECO:0000313" key="12">
    <source>
        <dbReference type="RefSeq" id="XP_018010976.1"/>
    </source>
</evidence>
<dbReference type="GeneID" id="108668301"/>
<accession>A0A8B7NBR1</accession>
<keyword evidence="3" id="KW-0378">Hydrolase</keyword>
<dbReference type="InterPro" id="IPR000073">
    <property type="entry name" value="AB_hydrolase_1"/>
</dbReference>
<gene>
    <name evidence="12" type="primary">LOC108668301</name>
</gene>
<organism evidence="11 12">
    <name type="scientific">Hyalella azteca</name>
    <name type="common">Amphipod</name>
    <dbReference type="NCBI Taxonomy" id="294128"/>
    <lineage>
        <taxon>Eukaryota</taxon>
        <taxon>Metazoa</taxon>
        <taxon>Ecdysozoa</taxon>
        <taxon>Arthropoda</taxon>
        <taxon>Crustacea</taxon>
        <taxon>Multicrustacea</taxon>
        <taxon>Malacostraca</taxon>
        <taxon>Eumalacostraca</taxon>
        <taxon>Peracarida</taxon>
        <taxon>Amphipoda</taxon>
        <taxon>Senticaudata</taxon>
        <taxon>Talitrida</taxon>
        <taxon>Talitroidea</taxon>
        <taxon>Hyalellidae</taxon>
        <taxon>Hyalella</taxon>
    </lineage>
</organism>
<feature type="domain" description="Partial AB-hydrolase lipase" evidence="10">
    <location>
        <begin position="87"/>
        <end position="146"/>
    </location>
</feature>
<dbReference type="AlphaFoldDB" id="A0A8B7NBR1"/>
<evidence type="ECO:0000256" key="6">
    <source>
        <dbReference type="ARBA" id="ARBA00023180"/>
    </source>
</evidence>
<keyword evidence="8" id="KW-1133">Transmembrane helix</keyword>
<keyword evidence="6" id="KW-0325">Glycoprotein</keyword>
<dbReference type="Pfam" id="PF04083">
    <property type="entry name" value="Abhydro_lipase"/>
    <property type="match status" value="1"/>
</dbReference>
<dbReference type="InterPro" id="IPR025483">
    <property type="entry name" value="Lipase_euk"/>
</dbReference>
<keyword evidence="8" id="KW-0812">Transmembrane</keyword>
<feature type="active site" description="Charge relay system" evidence="7">
    <location>
        <position position="397"/>
    </location>
</feature>
<dbReference type="InterPro" id="IPR006693">
    <property type="entry name" value="AB_hydrolase_lipase"/>
</dbReference>
<keyword evidence="8" id="KW-0472">Membrane</keyword>
<evidence type="ECO:0000256" key="4">
    <source>
        <dbReference type="ARBA" id="ARBA00022963"/>
    </source>
</evidence>
<dbReference type="PIRSF" id="PIRSF000862">
    <property type="entry name" value="Steryl_ester_lip"/>
    <property type="match status" value="1"/>
</dbReference>
<evidence type="ECO:0000256" key="1">
    <source>
        <dbReference type="ARBA" id="ARBA00010701"/>
    </source>
</evidence>
<evidence type="ECO:0000259" key="9">
    <source>
        <dbReference type="Pfam" id="PF00561"/>
    </source>
</evidence>
<keyword evidence="11" id="KW-1185">Reference proteome</keyword>
<evidence type="ECO:0000313" key="11">
    <source>
        <dbReference type="Proteomes" id="UP000694843"/>
    </source>
</evidence>
<feature type="active site" description="Charge relay system" evidence="7">
    <location>
        <position position="428"/>
    </location>
</feature>
<evidence type="ECO:0000256" key="8">
    <source>
        <dbReference type="SAM" id="Phobius"/>
    </source>
</evidence>
<dbReference type="PANTHER" id="PTHR11005">
    <property type="entry name" value="LYSOSOMAL ACID LIPASE-RELATED"/>
    <property type="match status" value="1"/>
</dbReference>
<dbReference type="Pfam" id="PF00561">
    <property type="entry name" value="Abhydrolase_1"/>
    <property type="match status" value="1"/>
</dbReference>
<evidence type="ECO:0000256" key="3">
    <source>
        <dbReference type="ARBA" id="ARBA00022801"/>
    </source>
</evidence>
<name>A0A8B7NBR1_HYAAZ</name>
<feature type="transmembrane region" description="Helical" evidence="8">
    <location>
        <begin position="12"/>
        <end position="32"/>
    </location>
</feature>
<sequence length="452" mass="50700">MICRIISVKIFLLLNFFTSSFGLFNVSLSTIFNENKPLVGFALTTFEKILNPKAAPTSLNTAGFTSKLTKLLARVKHIPPQVYFTTHQHILQHGYPAEEHFVVTPDGYILTVNRIAGPRHSRGRSRSPDVVLLMTSVISSSSDFILDAPDSLGYVLADAGYDVWLGSNRGTREGRNHTRLNPDKDKRFWNFSLDEIARYDYPALASYITRHAGVERFFFVGFSAANRCLFMSASLPNSFMNKIRMVVSLAPMIGTENPSLFMKFFSKFIDDDIVQGVLEQFNGGQFYHGNDFMKSLLYIACSDRSKLRPICLYFTKFTGGVHKGYLGKDRLAFGLNSALSGASNKAIEHITQINLTPDLRMYSYGAGNMAVYGTETSPVYNLSLVSAPIALVVSPKDQVTHIRDLAYLRKSLPNVVATHVVQQRDYGHLDLIYADNARKSVYDNVLQLMRQY</sequence>
<proteinExistence type="inferred from homology"/>
<evidence type="ECO:0000256" key="2">
    <source>
        <dbReference type="ARBA" id="ARBA00022729"/>
    </source>
</evidence>
<protein>
    <submittedName>
        <fullName evidence="12">Lipase member N</fullName>
    </submittedName>
</protein>
<evidence type="ECO:0000256" key="7">
    <source>
        <dbReference type="PIRSR" id="PIRSR000862-1"/>
    </source>
</evidence>